<dbReference type="PANTHER" id="PTHR13044">
    <property type="entry name" value="ACTIVATING TRANSCRIPTION FACTOR ATF 4/5"/>
    <property type="match status" value="1"/>
</dbReference>
<dbReference type="HOGENOM" id="CLU_066076_0_0_1"/>
<evidence type="ECO:0000256" key="4">
    <source>
        <dbReference type="ARBA" id="ARBA00023163"/>
    </source>
</evidence>
<evidence type="ECO:0000313" key="9">
    <source>
        <dbReference type="EMBL" id="KIK49618.1"/>
    </source>
</evidence>
<dbReference type="PROSITE" id="PS00036">
    <property type="entry name" value="BZIP_BASIC"/>
    <property type="match status" value="1"/>
</dbReference>
<dbReference type="Proteomes" id="UP000054485">
    <property type="component" value="Unassembled WGS sequence"/>
</dbReference>
<comment type="subcellular location">
    <subcellularLocation>
        <location evidence="1">Nucleus</location>
    </subcellularLocation>
</comment>
<evidence type="ECO:0000256" key="7">
    <source>
        <dbReference type="SAM" id="MobiDB-lite"/>
    </source>
</evidence>
<dbReference type="PANTHER" id="PTHR13044:SF14">
    <property type="entry name" value="CRYPTOCEPHAL, ISOFORM A"/>
    <property type="match status" value="1"/>
</dbReference>
<feature type="region of interest" description="Disordered" evidence="7">
    <location>
        <begin position="268"/>
        <end position="307"/>
    </location>
</feature>
<dbReference type="AlphaFoldDB" id="A0A0D0C487"/>
<keyword evidence="10" id="KW-1185">Reference proteome</keyword>
<protein>
    <recommendedName>
        <fullName evidence="8">BZIP domain-containing protein</fullName>
    </recommendedName>
</protein>
<evidence type="ECO:0000259" key="8">
    <source>
        <dbReference type="PROSITE" id="PS50217"/>
    </source>
</evidence>
<dbReference type="CDD" id="cd14705">
    <property type="entry name" value="bZIP_Zip1"/>
    <property type="match status" value="1"/>
</dbReference>
<evidence type="ECO:0000313" key="10">
    <source>
        <dbReference type="Proteomes" id="UP000054485"/>
    </source>
</evidence>
<keyword evidence="4" id="KW-0804">Transcription</keyword>
<feature type="compositionally biased region" description="Polar residues" evidence="7">
    <location>
        <begin position="274"/>
        <end position="288"/>
    </location>
</feature>
<dbReference type="GO" id="GO:0000977">
    <property type="term" value="F:RNA polymerase II transcription regulatory region sequence-specific DNA binding"/>
    <property type="evidence" value="ECO:0007669"/>
    <property type="project" value="TreeGrafter"/>
</dbReference>
<dbReference type="EMBL" id="KN835132">
    <property type="protein sequence ID" value="KIK49618.1"/>
    <property type="molecule type" value="Genomic_DNA"/>
</dbReference>
<proteinExistence type="predicted"/>
<name>A0A0D0C487_9AGAM</name>
<dbReference type="GO" id="GO:0001228">
    <property type="term" value="F:DNA-binding transcription activator activity, RNA polymerase II-specific"/>
    <property type="evidence" value="ECO:0007669"/>
    <property type="project" value="TreeGrafter"/>
</dbReference>
<dbReference type="GO" id="GO:0005634">
    <property type="term" value="C:nucleus"/>
    <property type="evidence" value="ECO:0007669"/>
    <property type="project" value="UniProtKB-SubCell"/>
</dbReference>
<feature type="coiled-coil region" evidence="6">
    <location>
        <begin position="227"/>
        <end position="261"/>
    </location>
</feature>
<feature type="region of interest" description="Disordered" evidence="7">
    <location>
        <begin position="46"/>
        <end position="87"/>
    </location>
</feature>
<dbReference type="PROSITE" id="PS50217">
    <property type="entry name" value="BZIP"/>
    <property type="match status" value="1"/>
</dbReference>
<evidence type="ECO:0000256" key="2">
    <source>
        <dbReference type="ARBA" id="ARBA00023015"/>
    </source>
</evidence>
<evidence type="ECO:0000256" key="6">
    <source>
        <dbReference type="SAM" id="Coils"/>
    </source>
</evidence>
<keyword evidence="6" id="KW-0175">Coiled coil</keyword>
<dbReference type="InParanoid" id="A0A0D0C487"/>
<dbReference type="InterPro" id="IPR004827">
    <property type="entry name" value="bZIP"/>
</dbReference>
<organism evidence="9 10">
    <name type="scientific">Suillus luteus UH-Slu-Lm8-n1</name>
    <dbReference type="NCBI Taxonomy" id="930992"/>
    <lineage>
        <taxon>Eukaryota</taxon>
        <taxon>Fungi</taxon>
        <taxon>Dikarya</taxon>
        <taxon>Basidiomycota</taxon>
        <taxon>Agaricomycotina</taxon>
        <taxon>Agaricomycetes</taxon>
        <taxon>Agaricomycetidae</taxon>
        <taxon>Boletales</taxon>
        <taxon>Suillineae</taxon>
        <taxon>Suillaceae</taxon>
        <taxon>Suillus</taxon>
    </lineage>
</organism>
<feature type="domain" description="BZIP" evidence="8">
    <location>
        <begin position="206"/>
        <end position="260"/>
    </location>
</feature>
<feature type="region of interest" description="Disordered" evidence="7">
    <location>
        <begin position="110"/>
        <end position="133"/>
    </location>
</feature>
<gene>
    <name evidence="9" type="ORF">CY34DRAFT_797070</name>
</gene>
<accession>A0A0D0C487</accession>
<feature type="compositionally biased region" description="Polar residues" evidence="7">
    <location>
        <begin position="111"/>
        <end position="121"/>
    </location>
</feature>
<dbReference type="OrthoDB" id="1939598at2759"/>
<keyword evidence="2" id="KW-0805">Transcription regulation</keyword>
<dbReference type="InterPro" id="IPR046347">
    <property type="entry name" value="bZIP_sf"/>
</dbReference>
<dbReference type="STRING" id="930992.A0A0D0C487"/>
<dbReference type="Pfam" id="PF07716">
    <property type="entry name" value="bZIP_2"/>
    <property type="match status" value="1"/>
</dbReference>
<evidence type="ECO:0000256" key="1">
    <source>
        <dbReference type="ARBA" id="ARBA00004123"/>
    </source>
</evidence>
<sequence>MWLALPAMLPSQDNSATYDQSSSLGRFEYIQAELANWEHIVFQSTSDMDDSRKQREASSNSSDHTSQPVNNSTRNTGAGHHFHGAAPPHVPPEAYNYLIHALLSMQGASIPPQTAHNQSLPYPQEQFPGGSSTSSNFTHVPYQSMYSNPPLATSSTGHLPHFPPAMMNPHPGFHGTANEASVFASSNTASPSDASDNADDAAAIAEDKRRRNTSASARFRIKKKQKTLNLERTVTDLTGRTEELEREASELRRENSWLKEIVLLKSRKGGAFGGSQSRNSQQASTSSARGDGRDDNPSSDGEEDHDA</sequence>
<feature type="compositionally biased region" description="Polar residues" evidence="7">
    <location>
        <begin position="57"/>
        <end position="76"/>
    </location>
</feature>
<evidence type="ECO:0000256" key="5">
    <source>
        <dbReference type="ARBA" id="ARBA00023242"/>
    </source>
</evidence>
<dbReference type="Gene3D" id="1.20.5.170">
    <property type="match status" value="1"/>
</dbReference>
<evidence type="ECO:0000256" key="3">
    <source>
        <dbReference type="ARBA" id="ARBA00023125"/>
    </source>
</evidence>
<dbReference type="SUPFAM" id="SSF57959">
    <property type="entry name" value="Leucine zipper domain"/>
    <property type="match status" value="1"/>
</dbReference>
<reference evidence="10" key="2">
    <citation type="submission" date="2015-01" db="EMBL/GenBank/DDBJ databases">
        <title>Evolutionary Origins and Diversification of the Mycorrhizal Mutualists.</title>
        <authorList>
            <consortium name="DOE Joint Genome Institute"/>
            <consortium name="Mycorrhizal Genomics Consortium"/>
            <person name="Kohler A."/>
            <person name="Kuo A."/>
            <person name="Nagy L.G."/>
            <person name="Floudas D."/>
            <person name="Copeland A."/>
            <person name="Barry K.W."/>
            <person name="Cichocki N."/>
            <person name="Veneault-Fourrey C."/>
            <person name="LaButti K."/>
            <person name="Lindquist E.A."/>
            <person name="Lipzen A."/>
            <person name="Lundell T."/>
            <person name="Morin E."/>
            <person name="Murat C."/>
            <person name="Riley R."/>
            <person name="Ohm R."/>
            <person name="Sun H."/>
            <person name="Tunlid A."/>
            <person name="Henrissat B."/>
            <person name="Grigoriev I.V."/>
            <person name="Hibbett D.S."/>
            <person name="Martin F."/>
        </authorList>
    </citation>
    <scope>NUCLEOTIDE SEQUENCE [LARGE SCALE GENOMIC DNA]</scope>
    <source>
        <strain evidence="10">UH-Slu-Lm8-n1</strain>
    </source>
</reference>
<keyword evidence="5" id="KW-0539">Nucleus</keyword>
<dbReference type="SMART" id="SM00338">
    <property type="entry name" value="BRLZ"/>
    <property type="match status" value="1"/>
</dbReference>
<keyword evidence="3" id="KW-0238">DNA-binding</keyword>
<reference evidence="9 10" key="1">
    <citation type="submission" date="2014-04" db="EMBL/GenBank/DDBJ databases">
        <authorList>
            <consortium name="DOE Joint Genome Institute"/>
            <person name="Kuo A."/>
            <person name="Ruytinx J."/>
            <person name="Rineau F."/>
            <person name="Colpaert J."/>
            <person name="Kohler A."/>
            <person name="Nagy L.G."/>
            <person name="Floudas D."/>
            <person name="Copeland A."/>
            <person name="Barry K.W."/>
            <person name="Cichocki N."/>
            <person name="Veneault-Fourrey C."/>
            <person name="LaButti K."/>
            <person name="Lindquist E.A."/>
            <person name="Lipzen A."/>
            <person name="Lundell T."/>
            <person name="Morin E."/>
            <person name="Murat C."/>
            <person name="Sun H."/>
            <person name="Tunlid A."/>
            <person name="Henrissat B."/>
            <person name="Grigoriev I.V."/>
            <person name="Hibbett D.S."/>
            <person name="Martin F."/>
            <person name="Nordberg H.P."/>
            <person name="Cantor M.N."/>
            <person name="Hua S.X."/>
        </authorList>
    </citation>
    <scope>NUCLEOTIDE SEQUENCE [LARGE SCALE GENOMIC DNA]</scope>
    <source>
        <strain evidence="9 10">UH-Slu-Lm8-n1</strain>
    </source>
</reference>